<dbReference type="InterPro" id="IPR050147">
    <property type="entry name" value="Ser/Thr_Dehydratase"/>
</dbReference>
<feature type="domain" description="ACT" evidence="6">
    <location>
        <begin position="325"/>
        <end position="399"/>
    </location>
</feature>
<dbReference type="PANTHER" id="PTHR48078:SF6">
    <property type="entry name" value="L-THREONINE DEHYDRATASE CATABOLIC TDCB"/>
    <property type="match status" value="1"/>
</dbReference>
<dbReference type="Pfam" id="PF00291">
    <property type="entry name" value="PALP"/>
    <property type="match status" value="1"/>
</dbReference>
<keyword evidence="8" id="KW-1185">Reference proteome</keyword>
<dbReference type="GO" id="GO:0004794">
    <property type="term" value="F:threonine deaminase activity"/>
    <property type="evidence" value="ECO:0007669"/>
    <property type="project" value="UniProtKB-EC"/>
</dbReference>
<comment type="catalytic activity">
    <reaction evidence="5">
        <text>L-serine = pyruvate + NH4(+)</text>
        <dbReference type="Rhea" id="RHEA:19169"/>
        <dbReference type="ChEBI" id="CHEBI:15361"/>
        <dbReference type="ChEBI" id="CHEBI:28938"/>
        <dbReference type="ChEBI" id="CHEBI:33384"/>
        <dbReference type="EC" id="4.3.1.17"/>
    </reaction>
</comment>
<dbReference type="EMBL" id="JAHXCT010000002">
    <property type="protein sequence ID" value="MBW4768909.1"/>
    <property type="molecule type" value="Genomic_DNA"/>
</dbReference>
<dbReference type="InterPro" id="IPR005789">
    <property type="entry name" value="Thr_deHydtase_catblc"/>
</dbReference>
<dbReference type="RefSeq" id="WP_219480145.1">
    <property type="nucleotide sequence ID" value="NZ_JAHXCT010000002.1"/>
</dbReference>
<accession>A0ABS6YBH4</accession>
<sequence length="399" mass="42559">MLTIDKFYNARIVLENILRKTDLVHTKKVNTTCEVYLKPECLQRTGSFKIRGAYYKISQLSDEEKAKGVVACSAGNHAQGVALGATSMGIKSLICLPEAAPMSKVEATRRLGAEICLVPGVYDDAYNRALAMRDEFGYTFIHPFNDENIIAGQGTIALEILEELPDVDVIVVPVGGGGLISGVAYAAKTLNPNIKVYGVQAENAASMVQSLEAKEPVLLTSVSTLADGIAVKKPGDLTFDICSNYVDGVVTVSEEEICAAILRLIEKKKMVAEGAGAVAVAAVMFDKIPVEGKKVVCLVSGGNIDVTTLGRVISSGLIASGRLCSIHIEVNDQPGTLAQTCAIVSKLGANIISVHHDRAMSKGNVRVCVVKLTAETRNEEHLLEIKSTLKKKGFNVVND</sequence>
<evidence type="ECO:0000256" key="1">
    <source>
        <dbReference type="ARBA" id="ARBA00001933"/>
    </source>
</evidence>
<evidence type="ECO:0000256" key="3">
    <source>
        <dbReference type="ARBA" id="ARBA00022898"/>
    </source>
</evidence>
<evidence type="ECO:0000259" key="6">
    <source>
        <dbReference type="PROSITE" id="PS51671"/>
    </source>
</evidence>
<protein>
    <submittedName>
        <fullName evidence="7">Threonine ammonia-lyase</fullName>
        <ecNumber evidence="7">4.3.1.19</ecNumber>
    </submittedName>
</protein>
<gene>
    <name evidence="7" type="primary">ilvA</name>
    <name evidence="7" type="ORF">KZO38_03945</name>
</gene>
<evidence type="ECO:0000313" key="8">
    <source>
        <dbReference type="Proteomes" id="UP000788426"/>
    </source>
</evidence>
<dbReference type="PROSITE" id="PS00165">
    <property type="entry name" value="DEHYDRATASE_SER_THR"/>
    <property type="match status" value="1"/>
</dbReference>
<proteinExistence type="inferred from homology"/>
<dbReference type="InterPro" id="IPR044561">
    <property type="entry name" value="ACT_ThrD-II-like"/>
</dbReference>
<comment type="caution">
    <text evidence="7">The sequence shown here is derived from an EMBL/GenBank/DDBJ whole genome shotgun (WGS) entry which is preliminary data.</text>
</comment>
<dbReference type="PROSITE" id="PS51671">
    <property type="entry name" value="ACT"/>
    <property type="match status" value="1"/>
</dbReference>
<evidence type="ECO:0000313" key="7">
    <source>
        <dbReference type="EMBL" id="MBW4768909.1"/>
    </source>
</evidence>
<dbReference type="PANTHER" id="PTHR48078">
    <property type="entry name" value="THREONINE DEHYDRATASE, MITOCHONDRIAL-RELATED"/>
    <property type="match status" value="1"/>
</dbReference>
<evidence type="ECO:0000256" key="5">
    <source>
        <dbReference type="ARBA" id="ARBA00049406"/>
    </source>
</evidence>
<dbReference type="CDD" id="cd01562">
    <property type="entry name" value="Thr-dehyd"/>
    <property type="match status" value="1"/>
</dbReference>
<dbReference type="InterPro" id="IPR002912">
    <property type="entry name" value="ACT_dom"/>
</dbReference>
<name>A0ABS6YBH4_9BACT</name>
<dbReference type="Proteomes" id="UP000788426">
    <property type="component" value="Unassembled WGS sequence"/>
</dbReference>
<organism evidence="7 8">
    <name type="scientific">Hoylesella nanceiensis</name>
    <dbReference type="NCBI Taxonomy" id="425941"/>
    <lineage>
        <taxon>Bacteria</taxon>
        <taxon>Pseudomonadati</taxon>
        <taxon>Bacteroidota</taxon>
        <taxon>Bacteroidia</taxon>
        <taxon>Bacteroidales</taxon>
        <taxon>Prevotellaceae</taxon>
        <taxon>Hoylesella</taxon>
    </lineage>
</organism>
<comment type="similarity">
    <text evidence="2">Belongs to the serine/threonine dehydratase family.</text>
</comment>
<evidence type="ECO:0000256" key="4">
    <source>
        <dbReference type="ARBA" id="ARBA00023239"/>
    </source>
</evidence>
<evidence type="ECO:0000256" key="2">
    <source>
        <dbReference type="ARBA" id="ARBA00010869"/>
    </source>
</evidence>
<dbReference type="InterPro" id="IPR001926">
    <property type="entry name" value="TrpB-like_PALP"/>
</dbReference>
<keyword evidence="4 7" id="KW-0456">Lyase</keyword>
<dbReference type="InterPro" id="IPR000634">
    <property type="entry name" value="Ser/Thr_deHydtase_PyrdxlP-BS"/>
</dbReference>
<comment type="cofactor">
    <cofactor evidence="1">
        <name>pyridoxal 5'-phosphate</name>
        <dbReference type="ChEBI" id="CHEBI:597326"/>
    </cofactor>
</comment>
<dbReference type="EC" id="4.3.1.19" evidence="7"/>
<dbReference type="CDD" id="cd04886">
    <property type="entry name" value="ACT_ThrD-II-like"/>
    <property type="match status" value="1"/>
</dbReference>
<dbReference type="NCBIfam" id="TIGR01127">
    <property type="entry name" value="ilvA_1Cterm"/>
    <property type="match status" value="1"/>
</dbReference>
<reference evidence="7 8" key="1">
    <citation type="submission" date="2021-07" db="EMBL/GenBank/DDBJ databases">
        <title>Genomic diversity and antimicrobial resistance of Prevotella spp. isolated from chronic lung disease airways.</title>
        <authorList>
            <person name="Webb K.A."/>
            <person name="Olagoke O.S."/>
            <person name="Baird T."/>
            <person name="Neill J."/>
            <person name="Pham A."/>
            <person name="Wells T.J."/>
            <person name="Ramsay K.A."/>
            <person name="Bell S.C."/>
            <person name="Sarovich D.S."/>
            <person name="Price E.P."/>
        </authorList>
    </citation>
    <scope>NUCLEOTIDE SEQUENCE [LARGE SCALE GENOMIC DNA]</scope>
    <source>
        <strain evidence="7 8">SCHI0011.S.12</strain>
    </source>
</reference>
<keyword evidence="3" id="KW-0663">Pyridoxal phosphate</keyword>